<gene>
    <name evidence="2" type="ORF">B0T14DRAFT_509214</name>
</gene>
<dbReference type="EMBL" id="JAULSU010000002">
    <property type="protein sequence ID" value="KAK0626127.1"/>
    <property type="molecule type" value="Genomic_DNA"/>
</dbReference>
<reference evidence="2" key="1">
    <citation type="submission" date="2023-06" db="EMBL/GenBank/DDBJ databases">
        <title>Genome-scale phylogeny and comparative genomics of the fungal order Sordariales.</title>
        <authorList>
            <consortium name="Lawrence Berkeley National Laboratory"/>
            <person name="Hensen N."/>
            <person name="Bonometti L."/>
            <person name="Westerberg I."/>
            <person name="Brannstrom I.O."/>
            <person name="Guillou S."/>
            <person name="Cros-Aarteil S."/>
            <person name="Calhoun S."/>
            <person name="Haridas S."/>
            <person name="Kuo A."/>
            <person name="Mondo S."/>
            <person name="Pangilinan J."/>
            <person name="Riley R."/>
            <person name="Labutti K."/>
            <person name="Andreopoulos B."/>
            <person name="Lipzen A."/>
            <person name="Chen C."/>
            <person name="Yanf M."/>
            <person name="Daum C."/>
            <person name="Ng V."/>
            <person name="Clum A."/>
            <person name="Steindorff A."/>
            <person name="Ohm R."/>
            <person name="Martin F."/>
            <person name="Silar P."/>
            <person name="Natvig D."/>
            <person name="Lalanne C."/>
            <person name="Gautier V."/>
            <person name="Ament-Velasquez S.L."/>
            <person name="Kruys A."/>
            <person name="Hutchinson M.I."/>
            <person name="Powell A.J."/>
            <person name="Barry K."/>
            <person name="Miller A.N."/>
            <person name="Grigoriev I.V."/>
            <person name="Debuchy R."/>
            <person name="Gladieux P."/>
            <person name="Thoren M.H."/>
            <person name="Johannesson H."/>
        </authorList>
    </citation>
    <scope>NUCLEOTIDE SEQUENCE</scope>
    <source>
        <strain evidence="2">CBS 606.72</strain>
    </source>
</reference>
<accession>A0AA39X364</accession>
<protein>
    <submittedName>
        <fullName evidence="2">Uncharacterized protein</fullName>
    </submittedName>
</protein>
<comment type="caution">
    <text evidence="2">The sequence shown here is derived from an EMBL/GenBank/DDBJ whole genome shotgun (WGS) entry which is preliminary data.</text>
</comment>
<name>A0AA39X364_9PEZI</name>
<keyword evidence="1" id="KW-0732">Signal</keyword>
<evidence type="ECO:0000256" key="1">
    <source>
        <dbReference type="SAM" id="SignalP"/>
    </source>
</evidence>
<dbReference type="AlphaFoldDB" id="A0AA39X364"/>
<organism evidence="2 3">
    <name type="scientific">Immersiella caudata</name>
    <dbReference type="NCBI Taxonomy" id="314043"/>
    <lineage>
        <taxon>Eukaryota</taxon>
        <taxon>Fungi</taxon>
        <taxon>Dikarya</taxon>
        <taxon>Ascomycota</taxon>
        <taxon>Pezizomycotina</taxon>
        <taxon>Sordariomycetes</taxon>
        <taxon>Sordariomycetidae</taxon>
        <taxon>Sordariales</taxon>
        <taxon>Lasiosphaeriaceae</taxon>
        <taxon>Immersiella</taxon>
    </lineage>
</organism>
<keyword evidence="3" id="KW-1185">Reference proteome</keyword>
<sequence length="152" mass="16082">MRPQLLITTVTIGASSVLATTIQPTPTPSFTTSPRPQTTSIPPECTYRPTATKWHTTGCEFNCPTSYYLAIDYLAPIPCGCSHSRIAVRPTTTTLCYTQSGCQGQWDSGWMVGLSIHESNCPGSTTGSAVSGTTASTTATVTPAGRMVGRQM</sequence>
<evidence type="ECO:0000313" key="2">
    <source>
        <dbReference type="EMBL" id="KAK0626127.1"/>
    </source>
</evidence>
<proteinExistence type="predicted"/>
<evidence type="ECO:0000313" key="3">
    <source>
        <dbReference type="Proteomes" id="UP001175000"/>
    </source>
</evidence>
<dbReference type="Proteomes" id="UP001175000">
    <property type="component" value="Unassembled WGS sequence"/>
</dbReference>
<feature type="signal peptide" evidence="1">
    <location>
        <begin position="1"/>
        <end position="19"/>
    </location>
</feature>
<feature type="chain" id="PRO_5041288159" evidence="1">
    <location>
        <begin position="20"/>
        <end position="152"/>
    </location>
</feature>